<evidence type="ECO:0000256" key="2">
    <source>
        <dbReference type="ARBA" id="ARBA00022964"/>
    </source>
</evidence>
<comment type="cofactor">
    <cofactor evidence="5">
        <name>Fe(2+)</name>
        <dbReference type="ChEBI" id="CHEBI:29033"/>
    </cofactor>
    <text evidence="5">Binds 1 Fe(2+) ion per subunit.</text>
</comment>
<dbReference type="GO" id="GO:0005737">
    <property type="term" value="C:cytoplasm"/>
    <property type="evidence" value="ECO:0007669"/>
    <property type="project" value="TreeGrafter"/>
</dbReference>
<organism evidence="6 7">
    <name type="scientific">Komagataeibacter rhaeticus</name>
    <dbReference type="NCBI Taxonomy" id="215221"/>
    <lineage>
        <taxon>Bacteria</taxon>
        <taxon>Pseudomonadati</taxon>
        <taxon>Pseudomonadota</taxon>
        <taxon>Alphaproteobacteria</taxon>
        <taxon>Acetobacterales</taxon>
        <taxon>Acetobacteraceae</taxon>
        <taxon>Komagataeibacter</taxon>
    </lineage>
</organism>
<evidence type="ECO:0000313" key="7">
    <source>
        <dbReference type="Proteomes" id="UP000502533"/>
    </source>
</evidence>
<evidence type="ECO:0000256" key="5">
    <source>
        <dbReference type="PIRSR" id="PIRSR604574-2"/>
    </source>
</evidence>
<dbReference type="Pfam" id="PF13532">
    <property type="entry name" value="2OG-FeII_Oxy_2"/>
    <property type="match status" value="1"/>
</dbReference>
<evidence type="ECO:0000256" key="4">
    <source>
        <dbReference type="ARBA" id="ARBA00023004"/>
    </source>
</evidence>
<feature type="binding site" evidence="5">
    <location>
        <position position="139"/>
    </location>
    <ligand>
        <name>Fe cation</name>
        <dbReference type="ChEBI" id="CHEBI:24875"/>
        <note>catalytic</note>
    </ligand>
</feature>
<evidence type="ECO:0000256" key="3">
    <source>
        <dbReference type="ARBA" id="ARBA00023002"/>
    </source>
</evidence>
<dbReference type="Proteomes" id="UP000502533">
    <property type="component" value="Chromosome"/>
</dbReference>
<dbReference type="EMBL" id="CP050139">
    <property type="protein sequence ID" value="QIP34561.1"/>
    <property type="molecule type" value="Genomic_DNA"/>
</dbReference>
<dbReference type="PANTHER" id="PTHR16557">
    <property type="entry name" value="ALKYLATED DNA REPAIR PROTEIN ALKB-RELATED"/>
    <property type="match status" value="1"/>
</dbReference>
<evidence type="ECO:0000313" key="6">
    <source>
        <dbReference type="EMBL" id="QIP34561.1"/>
    </source>
</evidence>
<accession>A0A181C7T2</accession>
<feature type="binding site" evidence="5">
    <location>
        <position position="192"/>
    </location>
    <ligand>
        <name>Fe cation</name>
        <dbReference type="ChEBI" id="CHEBI:24875"/>
        <note>catalytic</note>
    </ligand>
</feature>
<evidence type="ECO:0000256" key="1">
    <source>
        <dbReference type="ARBA" id="ARBA00022723"/>
    </source>
</evidence>
<reference evidence="6 7" key="1">
    <citation type="submission" date="2020-03" db="EMBL/GenBank/DDBJ databases">
        <title>Isolation of cellulose-producing strains, genome characterization and application of the synthesized cellulose films as an economical and sustainable material for piezoelectric sensor construction.</title>
        <authorList>
            <person name="Mangayil R.K."/>
        </authorList>
    </citation>
    <scope>NUCLEOTIDE SEQUENCE [LARGE SCALE GENOMIC DNA]</scope>
    <source>
        <strain evidence="6 7">ENS 9a1a</strain>
    </source>
</reference>
<dbReference type="GO" id="GO:0035513">
    <property type="term" value="P:oxidative RNA demethylation"/>
    <property type="evidence" value="ECO:0007669"/>
    <property type="project" value="TreeGrafter"/>
</dbReference>
<dbReference type="GO" id="GO:0035515">
    <property type="term" value="F:oxidative RNA demethylase activity"/>
    <property type="evidence" value="ECO:0007669"/>
    <property type="project" value="TreeGrafter"/>
</dbReference>
<dbReference type="SUPFAM" id="SSF51197">
    <property type="entry name" value="Clavaminate synthase-like"/>
    <property type="match status" value="1"/>
</dbReference>
<dbReference type="PROSITE" id="PS51471">
    <property type="entry name" value="FE2OG_OXY"/>
    <property type="match status" value="1"/>
</dbReference>
<dbReference type="Gene3D" id="2.60.120.590">
    <property type="entry name" value="Alpha-ketoglutarate-dependent dioxygenase AlkB-like"/>
    <property type="match status" value="1"/>
</dbReference>
<keyword evidence="4 5" id="KW-0408">Iron</keyword>
<keyword evidence="1 5" id="KW-0479">Metal-binding</keyword>
<dbReference type="KEGG" id="kre:GWK63_02815"/>
<keyword evidence="3 6" id="KW-0560">Oxidoreductase</keyword>
<dbReference type="InterPro" id="IPR005123">
    <property type="entry name" value="Oxoglu/Fe-dep_dioxygenase_dom"/>
</dbReference>
<dbReference type="InterPro" id="IPR037151">
    <property type="entry name" value="AlkB-like_sf"/>
</dbReference>
<dbReference type="AlphaFoldDB" id="A0A181C7T2"/>
<keyword evidence="6" id="KW-0489">Methyltransferase</keyword>
<dbReference type="NCBIfam" id="NF011930">
    <property type="entry name" value="PRK15401.1"/>
    <property type="match status" value="1"/>
</dbReference>
<dbReference type="InterPro" id="IPR027450">
    <property type="entry name" value="AlkB-like"/>
</dbReference>
<feature type="binding site" evidence="5">
    <location>
        <position position="137"/>
    </location>
    <ligand>
        <name>Fe cation</name>
        <dbReference type="ChEBI" id="CHEBI:24875"/>
        <note>catalytic</note>
    </ligand>
</feature>
<dbReference type="PANTHER" id="PTHR16557:SF2">
    <property type="entry name" value="NUCLEIC ACID DIOXYGENASE ALKBH1"/>
    <property type="match status" value="1"/>
</dbReference>
<gene>
    <name evidence="6" type="primary">alkB</name>
    <name evidence="6" type="ORF">GWK63_02815</name>
</gene>
<dbReference type="GO" id="GO:0008168">
    <property type="term" value="F:methyltransferase activity"/>
    <property type="evidence" value="ECO:0007669"/>
    <property type="project" value="UniProtKB-KW"/>
</dbReference>
<dbReference type="InterPro" id="IPR004574">
    <property type="entry name" value="Alkb"/>
</dbReference>
<protein>
    <submittedName>
        <fullName evidence="6">DNA oxidative demethylase AlkB</fullName>
        <ecNumber evidence="6">1.14.11.33</ecNumber>
    </submittedName>
</protein>
<name>A0A181C7T2_9PROT</name>
<sequence length="218" mass="23533">MAQQEFALDASQPASTAPEWLDTGACVLRGHAAGHAVEMIGGIRRIARAAPFRRMPTPGGGMMSVAMTCCGAGGWCSDADGYRYVAHDPRTGQPWPPLPDMWRDLATHVAACAGYAGFVPDVCLINGYRPGARMGLHQDRGERLDAPVVSLSFGLPAIFQWGGLQRGDPLRRIPLLHGDVVVWGGPSRLVFHGIAPLRAGQHPVTGPCRYNLTFRRVW</sequence>
<dbReference type="RefSeq" id="WP_007398983.1">
    <property type="nucleotide sequence ID" value="NZ_CALMTF010000020.1"/>
</dbReference>
<dbReference type="GeneID" id="85021076"/>
<dbReference type="GO" id="GO:0032259">
    <property type="term" value="P:methylation"/>
    <property type="evidence" value="ECO:0007669"/>
    <property type="project" value="UniProtKB-KW"/>
</dbReference>
<dbReference type="EC" id="1.14.11.33" evidence="6"/>
<keyword evidence="2" id="KW-0223">Dioxygenase</keyword>
<keyword evidence="7" id="KW-1185">Reference proteome</keyword>
<dbReference type="GO" id="GO:0035516">
    <property type="term" value="F:broad specificity oxidative DNA demethylase activity"/>
    <property type="evidence" value="ECO:0007669"/>
    <property type="project" value="UniProtKB-EC"/>
</dbReference>
<proteinExistence type="predicted"/>
<keyword evidence="6" id="KW-0808">Transferase</keyword>
<dbReference type="GO" id="GO:0008198">
    <property type="term" value="F:ferrous iron binding"/>
    <property type="evidence" value="ECO:0007669"/>
    <property type="project" value="TreeGrafter"/>
</dbReference>